<name>A0A061EGJ6_THECC</name>
<keyword evidence="2" id="KW-0677">Repeat</keyword>
<evidence type="ECO:0000256" key="1">
    <source>
        <dbReference type="ARBA" id="ARBA00007626"/>
    </source>
</evidence>
<sequence length="211" mass="24319">MGMIWEIVKSGSEKVKGFKRLPRSSEVMASMLIQARMFKEVELLVLEVEREGILLDSHGIFCSLIEGYVGVGDLESAILVSDKMRGQQLVPSLSCYHALIDVLIERRQTQLAFQVYLDMVELDVHWSDKEMPAFENVIRLLCDDGRVQEARNLFKKVLLRFKPSSLVINEIACGYCEKKDFEDLLRFLVELKCVPDIIVGNKIIYNLWRKF</sequence>
<dbReference type="InParanoid" id="A0A061EGJ6"/>
<evidence type="ECO:0000313" key="3">
    <source>
        <dbReference type="EMBL" id="EOY03517.1"/>
    </source>
</evidence>
<evidence type="ECO:0000313" key="4">
    <source>
        <dbReference type="Proteomes" id="UP000026915"/>
    </source>
</evidence>
<dbReference type="Gramene" id="EOY03517">
    <property type="protein sequence ID" value="EOY03517"/>
    <property type="gene ID" value="TCM_018614"/>
</dbReference>
<dbReference type="InterPro" id="IPR050667">
    <property type="entry name" value="PPR-containing_protein"/>
</dbReference>
<comment type="similarity">
    <text evidence="1">Belongs to the PPR family. P subfamily.</text>
</comment>
<dbReference type="PANTHER" id="PTHR47939:SF5">
    <property type="entry name" value="PENTACOTRIPEPTIDE-REPEAT REGION OF PRORP DOMAIN-CONTAINING PROTEIN"/>
    <property type="match status" value="1"/>
</dbReference>
<dbReference type="InterPro" id="IPR011990">
    <property type="entry name" value="TPR-like_helical_dom_sf"/>
</dbReference>
<dbReference type="EMBL" id="CM001882">
    <property type="protein sequence ID" value="EOY03517.1"/>
    <property type="molecule type" value="Genomic_DNA"/>
</dbReference>
<protein>
    <submittedName>
        <fullName evidence="3">Pentatricopeptide repeat (PPR) superfamily protein, putative</fullName>
    </submittedName>
</protein>
<evidence type="ECO:0000256" key="2">
    <source>
        <dbReference type="ARBA" id="ARBA00022737"/>
    </source>
</evidence>
<dbReference type="STRING" id="3641.A0A061EGJ6"/>
<dbReference type="NCBIfam" id="TIGR00756">
    <property type="entry name" value="PPR"/>
    <property type="match status" value="1"/>
</dbReference>
<gene>
    <name evidence="3" type="ORF">TCM_018614</name>
</gene>
<dbReference type="Pfam" id="PF01535">
    <property type="entry name" value="PPR"/>
    <property type="match status" value="1"/>
</dbReference>
<dbReference type="AlphaFoldDB" id="A0A061EGJ6"/>
<dbReference type="InterPro" id="IPR002885">
    <property type="entry name" value="PPR_rpt"/>
</dbReference>
<proteinExistence type="inferred from homology"/>
<keyword evidence="4" id="KW-1185">Reference proteome</keyword>
<reference evidence="3 4" key="1">
    <citation type="journal article" date="2013" name="Genome Biol.">
        <title>The genome sequence of the most widely cultivated cacao type and its use to identify candidate genes regulating pod color.</title>
        <authorList>
            <person name="Motamayor J.C."/>
            <person name="Mockaitis K."/>
            <person name="Schmutz J."/>
            <person name="Haiminen N."/>
            <person name="Iii D.L."/>
            <person name="Cornejo O."/>
            <person name="Findley S.D."/>
            <person name="Zheng P."/>
            <person name="Utro F."/>
            <person name="Royaert S."/>
            <person name="Saski C."/>
            <person name="Jenkins J."/>
            <person name="Podicheti R."/>
            <person name="Zhao M."/>
            <person name="Scheffler B.E."/>
            <person name="Stack J.C."/>
            <person name="Feltus F.A."/>
            <person name="Mustiga G.M."/>
            <person name="Amores F."/>
            <person name="Phillips W."/>
            <person name="Marelli J.P."/>
            <person name="May G.D."/>
            <person name="Shapiro H."/>
            <person name="Ma J."/>
            <person name="Bustamante C.D."/>
            <person name="Schnell R.J."/>
            <person name="Main D."/>
            <person name="Gilbert D."/>
            <person name="Parida L."/>
            <person name="Kuhn D.N."/>
        </authorList>
    </citation>
    <scope>NUCLEOTIDE SEQUENCE [LARGE SCALE GENOMIC DNA]</scope>
    <source>
        <strain evidence="4">cv. Matina 1-6</strain>
    </source>
</reference>
<dbReference type="Proteomes" id="UP000026915">
    <property type="component" value="Chromosome 4"/>
</dbReference>
<dbReference type="eggNOG" id="KOG4197">
    <property type="taxonomic scope" value="Eukaryota"/>
</dbReference>
<dbReference type="OMA" id="VINEIAC"/>
<organism evidence="3 4">
    <name type="scientific">Theobroma cacao</name>
    <name type="common">Cacao</name>
    <name type="synonym">Cocoa</name>
    <dbReference type="NCBI Taxonomy" id="3641"/>
    <lineage>
        <taxon>Eukaryota</taxon>
        <taxon>Viridiplantae</taxon>
        <taxon>Streptophyta</taxon>
        <taxon>Embryophyta</taxon>
        <taxon>Tracheophyta</taxon>
        <taxon>Spermatophyta</taxon>
        <taxon>Magnoliopsida</taxon>
        <taxon>eudicotyledons</taxon>
        <taxon>Gunneridae</taxon>
        <taxon>Pentapetalae</taxon>
        <taxon>rosids</taxon>
        <taxon>malvids</taxon>
        <taxon>Malvales</taxon>
        <taxon>Malvaceae</taxon>
        <taxon>Byttnerioideae</taxon>
        <taxon>Theobroma</taxon>
    </lineage>
</organism>
<dbReference type="Gene3D" id="1.25.40.10">
    <property type="entry name" value="Tetratricopeptide repeat domain"/>
    <property type="match status" value="2"/>
</dbReference>
<dbReference type="Pfam" id="PF13812">
    <property type="entry name" value="PPR_3"/>
    <property type="match status" value="1"/>
</dbReference>
<dbReference type="HOGENOM" id="CLU_1306760_0_0_1"/>
<accession>A0A061EGJ6</accession>
<dbReference type="PANTHER" id="PTHR47939">
    <property type="entry name" value="MEMBRANE-ASSOCIATED SALT-INDUCIBLE PROTEIN-LIKE"/>
    <property type="match status" value="1"/>
</dbReference>